<organism evidence="1 2">
    <name type="scientific">Nocardia yunnanensis</name>
    <dbReference type="NCBI Taxonomy" id="2382165"/>
    <lineage>
        <taxon>Bacteria</taxon>
        <taxon>Bacillati</taxon>
        <taxon>Actinomycetota</taxon>
        <taxon>Actinomycetes</taxon>
        <taxon>Mycobacteriales</taxon>
        <taxon>Nocardiaceae</taxon>
        <taxon>Nocardia</taxon>
    </lineage>
</organism>
<evidence type="ECO:0000313" key="1">
    <source>
        <dbReference type="EMBL" id="AYF76612.1"/>
    </source>
</evidence>
<dbReference type="KEGG" id="nyu:D7D52_25485"/>
<protein>
    <submittedName>
        <fullName evidence="1">Uncharacterized protein</fullName>
    </submittedName>
</protein>
<proteinExistence type="predicted"/>
<dbReference type="AlphaFoldDB" id="A0A386ZFF5"/>
<gene>
    <name evidence="1" type="ORF">D7D52_25485</name>
</gene>
<evidence type="ECO:0000313" key="2">
    <source>
        <dbReference type="Proteomes" id="UP000267164"/>
    </source>
</evidence>
<reference evidence="1 2" key="1">
    <citation type="submission" date="2018-09" db="EMBL/GenBank/DDBJ databases">
        <title>Nocardia yunnanensis sp. nov., an actinomycete isolated from a soil sample.</title>
        <authorList>
            <person name="Zhang J."/>
        </authorList>
    </citation>
    <scope>NUCLEOTIDE SEQUENCE [LARGE SCALE GENOMIC DNA]</scope>
    <source>
        <strain evidence="1 2">CFHS0054</strain>
    </source>
</reference>
<name>A0A386ZFF5_9NOCA</name>
<sequence length="72" mass="6895">MGDCGVELPSAPPRLASCASNKPCAAAVVLGTGPAAAMGSSRGSDAVLDTGPDVVAVVWGTGFDTEAVGFGT</sequence>
<dbReference type="Proteomes" id="UP000267164">
    <property type="component" value="Chromosome"/>
</dbReference>
<dbReference type="EMBL" id="CP032568">
    <property type="protein sequence ID" value="AYF76612.1"/>
    <property type="molecule type" value="Genomic_DNA"/>
</dbReference>
<keyword evidence="2" id="KW-1185">Reference proteome</keyword>
<accession>A0A386ZFF5</accession>